<sequence>MTDSILTPAASLLSPTPSNAPSAADASIISSVSNPFERFNRLTAALHEPGLTPKRLGALGEAYGVLWLERRGWRVVDRNWHSRYGELDIIALTPDDRLSFVEVKTRRNASFGSPQSAVNAHKQTTLRRAGIQWLQERGHDFPHVSTRFDVLAITVHGSRRAPEVHLIPGAF</sequence>
<dbReference type="SUPFAM" id="SSF52980">
    <property type="entry name" value="Restriction endonuclease-like"/>
    <property type="match status" value="1"/>
</dbReference>
<evidence type="ECO:0000313" key="4">
    <source>
        <dbReference type="Proteomes" id="UP000216444"/>
    </source>
</evidence>
<dbReference type="Pfam" id="PF02021">
    <property type="entry name" value="UPF0102"/>
    <property type="match status" value="1"/>
</dbReference>
<evidence type="ECO:0000256" key="1">
    <source>
        <dbReference type="ARBA" id="ARBA00006738"/>
    </source>
</evidence>
<comment type="similarity">
    <text evidence="1 2">Belongs to the UPF0102 family.</text>
</comment>
<dbReference type="Gene3D" id="3.40.1350.10">
    <property type="match status" value="1"/>
</dbReference>
<proteinExistence type="inferred from homology"/>
<keyword evidence="4" id="KW-1185">Reference proteome</keyword>
<dbReference type="InterPro" id="IPR011335">
    <property type="entry name" value="Restrct_endonuc-II-like"/>
</dbReference>
<protein>
    <recommendedName>
        <fullName evidence="2">UPF0102 protein BTIS_1170</fullName>
    </recommendedName>
</protein>
<evidence type="ECO:0000256" key="2">
    <source>
        <dbReference type="HAMAP-Rule" id="MF_00048"/>
    </source>
</evidence>
<dbReference type="NCBIfam" id="TIGR00252">
    <property type="entry name" value="YraN family protein"/>
    <property type="match status" value="1"/>
</dbReference>
<organism evidence="3 4">
    <name type="scientific">Bifidobacterium tissieri</name>
    <dbReference type="NCBI Taxonomy" id="1630162"/>
    <lineage>
        <taxon>Bacteria</taxon>
        <taxon>Bacillati</taxon>
        <taxon>Actinomycetota</taxon>
        <taxon>Actinomycetes</taxon>
        <taxon>Bifidobacteriales</taxon>
        <taxon>Bifidobacteriaceae</taxon>
        <taxon>Bifidobacterium</taxon>
    </lineage>
</organism>
<keyword evidence="3" id="KW-0378">Hydrolase</keyword>
<accession>A0A261FFK1</accession>
<name>A0A261FFK1_9BIFI</name>
<dbReference type="GO" id="GO:0004519">
    <property type="term" value="F:endonuclease activity"/>
    <property type="evidence" value="ECO:0007669"/>
    <property type="project" value="UniProtKB-KW"/>
</dbReference>
<dbReference type="PANTHER" id="PTHR34039">
    <property type="entry name" value="UPF0102 PROTEIN YRAN"/>
    <property type="match status" value="1"/>
</dbReference>
<dbReference type="EMBL" id="MWWV01000006">
    <property type="protein sequence ID" value="OZG57929.1"/>
    <property type="molecule type" value="Genomic_DNA"/>
</dbReference>
<dbReference type="RefSeq" id="WP_094663580.1">
    <property type="nucleotide sequence ID" value="NZ_MWWV01000006.1"/>
</dbReference>
<dbReference type="Proteomes" id="UP000216444">
    <property type="component" value="Unassembled WGS sequence"/>
</dbReference>
<dbReference type="HAMAP" id="MF_00048">
    <property type="entry name" value="UPF0102"/>
    <property type="match status" value="1"/>
</dbReference>
<dbReference type="InterPro" id="IPR003509">
    <property type="entry name" value="UPF0102_YraN-like"/>
</dbReference>
<evidence type="ECO:0000313" key="3">
    <source>
        <dbReference type="EMBL" id="OZG57929.1"/>
    </source>
</evidence>
<dbReference type="PANTHER" id="PTHR34039:SF1">
    <property type="entry name" value="UPF0102 PROTEIN YRAN"/>
    <property type="match status" value="1"/>
</dbReference>
<keyword evidence="3" id="KW-0255">Endonuclease</keyword>
<dbReference type="CDD" id="cd20736">
    <property type="entry name" value="PoNe_Nuclease"/>
    <property type="match status" value="1"/>
</dbReference>
<dbReference type="AlphaFoldDB" id="A0A261FFK1"/>
<keyword evidence="3" id="KW-0540">Nuclease</keyword>
<gene>
    <name evidence="3" type="ORF">BTIS_1170</name>
</gene>
<reference evidence="3 4" key="1">
    <citation type="journal article" date="2017" name="BMC Genomics">
        <title>Comparative genomic and phylogenomic analyses of the Bifidobacteriaceae family.</title>
        <authorList>
            <person name="Lugli G.A."/>
            <person name="Milani C."/>
            <person name="Turroni F."/>
            <person name="Duranti S."/>
            <person name="Mancabelli L."/>
            <person name="Mangifesta M."/>
            <person name="Ferrario C."/>
            <person name="Modesto M."/>
            <person name="Mattarelli P."/>
            <person name="Jiri K."/>
            <person name="van Sinderen D."/>
            <person name="Ventura M."/>
        </authorList>
    </citation>
    <scope>NUCLEOTIDE SEQUENCE [LARGE SCALE GENOMIC DNA]</scope>
    <source>
        <strain evidence="3 4">DSM 100201</strain>
    </source>
</reference>
<dbReference type="GO" id="GO:0003676">
    <property type="term" value="F:nucleic acid binding"/>
    <property type="evidence" value="ECO:0007669"/>
    <property type="project" value="InterPro"/>
</dbReference>
<comment type="caution">
    <text evidence="3">The sequence shown here is derived from an EMBL/GenBank/DDBJ whole genome shotgun (WGS) entry which is preliminary data.</text>
</comment>
<dbReference type="NCBIfam" id="NF009154">
    <property type="entry name" value="PRK12497.3-3"/>
    <property type="match status" value="1"/>
</dbReference>
<dbReference type="InterPro" id="IPR011856">
    <property type="entry name" value="tRNA_endonuc-like_dom_sf"/>
</dbReference>